<dbReference type="PANTHER" id="PTHR37984:SF15">
    <property type="entry name" value="INTEGRASE CATALYTIC DOMAIN-CONTAINING PROTEIN"/>
    <property type="match status" value="1"/>
</dbReference>
<dbReference type="Pfam" id="PF17921">
    <property type="entry name" value="Integrase_H2C2"/>
    <property type="match status" value="1"/>
</dbReference>
<evidence type="ECO:0000313" key="5">
    <source>
        <dbReference type="Proteomes" id="UP000279307"/>
    </source>
</evidence>
<dbReference type="InterPro" id="IPR001584">
    <property type="entry name" value="Integrase_cat-core"/>
</dbReference>
<feature type="compositionally biased region" description="Basic residues" evidence="2">
    <location>
        <begin position="407"/>
        <end position="422"/>
    </location>
</feature>
<proteinExistence type="predicted"/>
<dbReference type="Gene3D" id="3.30.420.10">
    <property type="entry name" value="Ribonuclease H-like superfamily/Ribonuclease H"/>
    <property type="match status" value="1"/>
</dbReference>
<dbReference type="Pfam" id="PF00665">
    <property type="entry name" value="rve"/>
    <property type="match status" value="1"/>
</dbReference>
<dbReference type="GO" id="GO:0003676">
    <property type="term" value="F:nucleic acid binding"/>
    <property type="evidence" value="ECO:0007669"/>
    <property type="project" value="InterPro"/>
</dbReference>
<feature type="compositionally biased region" description="Basic and acidic residues" evidence="2">
    <location>
        <begin position="442"/>
        <end position="459"/>
    </location>
</feature>
<dbReference type="PROSITE" id="PS50994">
    <property type="entry name" value="INTEGRASE"/>
    <property type="match status" value="1"/>
</dbReference>
<evidence type="ECO:0000313" key="4">
    <source>
        <dbReference type="EMBL" id="RLU16500.1"/>
    </source>
</evidence>
<protein>
    <recommendedName>
        <fullName evidence="1">RNA-directed DNA polymerase</fullName>
        <ecNumber evidence="1">2.7.7.49</ecNumber>
    </recommendedName>
</protein>
<comment type="caution">
    <text evidence="4">The sequence shown here is derived from an EMBL/GenBank/DDBJ whole genome shotgun (WGS) entry which is preliminary data.</text>
</comment>
<dbReference type="PANTHER" id="PTHR37984">
    <property type="entry name" value="PROTEIN CBG26694"/>
    <property type="match status" value="1"/>
</dbReference>
<dbReference type="GO" id="GO:0015074">
    <property type="term" value="P:DNA integration"/>
    <property type="evidence" value="ECO:0007669"/>
    <property type="project" value="InterPro"/>
</dbReference>
<dbReference type="GO" id="GO:0003964">
    <property type="term" value="F:RNA-directed DNA polymerase activity"/>
    <property type="evidence" value="ECO:0007669"/>
    <property type="project" value="UniProtKB-EC"/>
</dbReference>
<dbReference type="Gene3D" id="1.10.340.70">
    <property type="match status" value="1"/>
</dbReference>
<feature type="region of interest" description="Disordered" evidence="2">
    <location>
        <begin position="402"/>
        <end position="463"/>
    </location>
</feature>
<dbReference type="Proteomes" id="UP000279307">
    <property type="component" value="Chromosome 11"/>
</dbReference>
<dbReference type="EC" id="2.7.7.49" evidence="1"/>
<dbReference type="InterPro" id="IPR050951">
    <property type="entry name" value="Retrovirus_Pol_polyprotein"/>
</dbReference>
<sequence length="479" mass="55320">MFLRSKESGVRPEWQAIAPQGIPAKIYWSQWKALTVVDGVLYKKWESPNLKSNVLQMIVPTKKIEEILKEAHDSSSGDHFGVNKTLAKVRKCYYWATCKGDVEKWCATCAICIAKKGLSEKGKSPLQVYNVGAPFERIQVDILGPLPMSYAGSRYLLVVVDCFTKWPETIPLRNKRASTVAEALVNYVFSRHGVPLELHTDQGKNFESQLFQALTSLLEIRKTRTTPLHPQSDGQVERQHHAIFNYLTKFVEKNQKDWDRWVLMFLLAFRSSKHETTGTTPAKMYMGQDLRLPLDLLRGRPPCGEAVETRNYVLQLREKLDQIHQVARCRFEVRSKNVKSWYDRRSRQIFFEPGQKVWFFNPRRMKRRTPKLQSLWEGPYEECSCGRRNRWVAEQEGLTSWGPNRGRMPRRGLRGPLKRIKGPRSYSPPCPKSEKPSSQVLKGREAREKHARPQEERAARRWHGGTGVLEDGCLLEDVG</sequence>
<evidence type="ECO:0000259" key="3">
    <source>
        <dbReference type="PROSITE" id="PS50994"/>
    </source>
</evidence>
<dbReference type="OrthoDB" id="8193822at2759"/>
<organism evidence="4 5">
    <name type="scientific">Ooceraea biroi</name>
    <name type="common">Clonal raider ant</name>
    <name type="synonym">Cerapachys biroi</name>
    <dbReference type="NCBI Taxonomy" id="2015173"/>
    <lineage>
        <taxon>Eukaryota</taxon>
        <taxon>Metazoa</taxon>
        <taxon>Ecdysozoa</taxon>
        <taxon>Arthropoda</taxon>
        <taxon>Hexapoda</taxon>
        <taxon>Insecta</taxon>
        <taxon>Pterygota</taxon>
        <taxon>Neoptera</taxon>
        <taxon>Endopterygota</taxon>
        <taxon>Hymenoptera</taxon>
        <taxon>Apocrita</taxon>
        <taxon>Aculeata</taxon>
        <taxon>Formicoidea</taxon>
        <taxon>Formicidae</taxon>
        <taxon>Dorylinae</taxon>
        <taxon>Ooceraea</taxon>
    </lineage>
</organism>
<dbReference type="InterPro" id="IPR012337">
    <property type="entry name" value="RNaseH-like_sf"/>
</dbReference>
<evidence type="ECO:0000256" key="2">
    <source>
        <dbReference type="SAM" id="MobiDB-lite"/>
    </source>
</evidence>
<evidence type="ECO:0000256" key="1">
    <source>
        <dbReference type="ARBA" id="ARBA00012493"/>
    </source>
</evidence>
<feature type="domain" description="Integrase catalytic" evidence="3">
    <location>
        <begin position="130"/>
        <end position="289"/>
    </location>
</feature>
<reference evidence="4 5" key="1">
    <citation type="journal article" date="2018" name="Genome Res.">
        <title>The genomic architecture and molecular evolution of ant odorant receptors.</title>
        <authorList>
            <person name="McKenzie S.K."/>
            <person name="Kronauer D.J.C."/>
        </authorList>
    </citation>
    <scope>NUCLEOTIDE SEQUENCE [LARGE SCALE GENOMIC DNA]</scope>
    <source>
        <strain evidence="4">Clonal line C1</strain>
    </source>
</reference>
<dbReference type="InterPro" id="IPR036397">
    <property type="entry name" value="RNaseH_sf"/>
</dbReference>
<dbReference type="SUPFAM" id="SSF53098">
    <property type="entry name" value="Ribonuclease H-like"/>
    <property type="match status" value="1"/>
</dbReference>
<dbReference type="EMBL" id="QOIP01000011">
    <property type="protein sequence ID" value="RLU16500.1"/>
    <property type="molecule type" value="Genomic_DNA"/>
</dbReference>
<dbReference type="InterPro" id="IPR041588">
    <property type="entry name" value="Integrase_H2C2"/>
</dbReference>
<dbReference type="FunFam" id="1.10.340.70:FF:000001">
    <property type="entry name" value="Retrovirus-related Pol polyprotein from transposon gypsy-like Protein"/>
    <property type="match status" value="1"/>
</dbReference>
<gene>
    <name evidence="4" type="ORF">DMN91_010568</name>
</gene>
<name>A0A3L8D7Q5_OOCBI</name>
<dbReference type="FunFam" id="3.30.420.10:FF:000032">
    <property type="entry name" value="Retrovirus-related Pol polyprotein from transposon 297-like Protein"/>
    <property type="match status" value="1"/>
</dbReference>
<accession>A0A3L8D7Q5</accession>
<dbReference type="AlphaFoldDB" id="A0A3L8D7Q5"/>